<dbReference type="GO" id="GO:0008296">
    <property type="term" value="F:3'-5'-DNA exonuclease activity"/>
    <property type="evidence" value="ECO:0007669"/>
    <property type="project" value="TreeGrafter"/>
</dbReference>
<feature type="domain" description="DNA-directed DNA polymerase family B exonuclease" evidence="5">
    <location>
        <begin position="143"/>
        <end position="267"/>
    </location>
</feature>
<feature type="non-terminal residue" evidence="6">
    <location>
        <position position="1023"/>
    </location>
</feature>
<dbReference type="SMART" id="SM00486">
    <property type="entry name" value="POLBc"/>
    <property type="match status" value="1"/>
</dbReference>
<dbReference type="EMBL" id="CAJVPI010002233">
    <property type="protein sequence ID" value="CAG8638843.1"/>
    <property type="molecule type" value="Genomic_DNA"/>
</dbReference>
<dbReference type="InterPro" id="IPR050240">
    <property type="entry name" value="DNA_pol_type-B"/>
</dbReference>
<keyword evidence="2" id="KW-0548">Nucleotidyltransferase</keyword>
<dbReference type="Gene3D" id="3.30.420.10">
    <property type="entry name" value="Ribonuclease H-like superfamily/Ribonuclease H"/>
    <property type="match status" value="1"/>
</dbReference>
<dbReference type="GO" id="GO:0000166">
    <property type="term" value="F:nucleotide binding"/>
    <property type="evidence" value="ECO:0007669"/>
    <property type="project" value="InterPro"/>
</dbReference>
<evidence type="ECO:0000256" key="3">
    <source>
        <dbReference type="ARBA" id="ARBA00024411"/>
    </source>
</evidence>
<dbReference type="PANTHER" id="PTHR10322">
    <property type="entry name" value="DNA POLYMERASE CATALYTIC SUBUNIT"/>
    <property type="match status" value="1"/>
</dbReference>
<dbReference type="InterPro" id="IPR006133">
    <property type="entry name" value="DNA-dir_DNA_pol_B_exonuc"/>
</dbReference>
<dbReference type="GO" id="GO:0006297">
    <property type="term" value="P:nucleotide-excision repair, DNA gap filling"/>
    <property type="evidence" value="ECO:0007669"/>
    <property type="project" value="TreeGrafter"/>
</dbReference>
<reference evidence="6" key="1">
    <citation type="submission" date="2021-06" db="EMBL/GenBank/DDBJ databases">
        <authorList>
            <person name="Kallberg Y."/>
            <person name="Tangrot J."/>
            <person name="Rosling A."/>
        </authorList>
    </citation>
    <scope>NUCLEOTIDE SEQUENCE</scope>
    <source>
        <strain evidence="6">BR232B</strain>
    </source>
</reference>
<evidence type="ECO:0000256" key="2">
    <source>
        <dbReference type="ARBA" id="ARBA00022695"/>
    </source>
</evidence>
<dbReference type="InterPro" id="IPR006172">
    <property type="entry name" value="DNA-dir_DNA_pol_B"/>
</dbReference>
<dbReference type="GO" id="GO:0003676">
    <property type="term" value="F:nucleic acid binding"/>
    <property type="evidence" value="ECO:0007669"/>
    <property type="project" value="InterPro"/>
</dbReference>
<dbReference type="InterPro" id="IPR036397">
    <property type="entry name" value="RNaseH_sf"/>
</dbReference>
<evidence type="ECO:0000256" key="4">
    <source>
        <dbReference type="SAM" id="MobiDB-lite"/>
    </source>
</evidence>
<evidence type="ECO:0000259" key="5">
    <source>
        <dbReference type="Pfam" id="PF03104"/>
    </source>
</evidence>
<feature type="compositionally biased region" description="Low complexity" evidence="4">
    <location>
        <begin position="916"/>
        <end position="934"/>
    </location>
</feature>
<comment type="caution">
    <text evidence="6">The sequence shown here is derived from an EMBL/GenBank/DDBJ whole genome shotgun (WGS) entry which is preliminary data.</text>
</comment>
<sequence length="1023" mass="117024">KDDEGETVDMTELRIEYVKAFPIRGYHPEKLTYLRIITNTKKQRSIALNIILKHNSEIGGTHKLETASDDTRAYYRKVAREYRIPLSRWALLTDYKYNSNGMPYSARSPLCEHAFYVPINNYRSMENPSILYKNYPSQLLTRDRALVLTWDIETHSMLGLDHFPMAKYKEDNIFMICMTVHWKDDPTPLKQICLVDVETAPDPNWITIICGNERNLLKAFALCWRALAPDIELTFNGSKYDWSFVVERATQLKILDWMMAKMSANPRKKATIDSILRWSYCGGVGEPFYKDFFHKEQTWGSSKKENKGNKKNREGIEIKITPDKNFISTFLKVPGCVPIDVKVCCEKLYPKSEKKSLNYFLGIHGLGSKIDLPIKVMREYYTRSKENTSLETAENIRKITKYCIKDALSCQELMVKRNVINDYREVASIAYVSLFDSHYYAGGTKQKEKGTFPGAYVFPPDKGLENERPVTEVGIERDAHGSVVPMISRQDLNDARDLSHARRGLKAEDPLPDGLLAKIVELEQSIKEDAEITKSRDAELNTRMFELERSAKENEKLRNRVAKLEQNQCIDTNTKSLDDETNSNDTSEQIISCEESHTSNSDIYQDSVTPTSPAETISSASQSDLHCPEEKVENEFLNSKHRETVRKEIIQNIKEKKLRDQELLSTPENTIPKISISPNKNVSIPEAEKSLLNKDLNIQDTKLLLLNLLSLHPIRNKVLFLPKQKFPIIKRQILENMLDGDDSTPGSALHLAHLFDKAKKTGQKEILRWYCYSEEFEKKVRDTNFKNELNDQMARTQIYNEMEPFLPGIKREYLRKKTQKARNIYTLFKEIGIDKIKQVTYSADAISSLTGVQIQNIIKLFSEKPDVGLVNEQTGCQKVIGVKNLHARVTEPSKSTTKLSHTSNSEDIISEDDKSLSNTSVSVSNTEVSPNNTTHIFNSANVDEIGEVNAPDSSLYFNSGPFDDENSCDRDTDPQSEDGDFSDNDKEEDDDEFCGFSDDDEGYYYDLNTGETYTKSDRSICAY</sequence>
<keyword evidence="7" id="KW-1185">Reference proteome</keyword>
<feature type="compositionally biased region" description="Polar residues" evidence="4">
    <location>
        <begin position="598"/>
        <end position="624"/>
    </location>
</feature>
<accession>A0A9N9GW65</accession>
<dbReference type="SUPFAM" id="SSF53098">
    <property type="entry name" value="Ribonuclease H-like"/>
    <property type="match status" value="1"/>
</dbReference>
<dbReference type="Pfam" id="PF03104">
    <property type="entry name" value="DNA_pol_B_exo1"/>
    <property type="match status" value="1"/>
</dbReference>
<gene>
    <name evidence="6" type="ORF">PBRASI_LOCUS9658</name>
</gene>
<feature type="region of interest" description="Disordered" evidence="4">
    <location>
        <begin position="890"/>
        <end position="935"/>
    </location>
</feature>
<proteinExistence type="predicted"/>
<evidence type="ECO:0000256" key="1">
    <source>
        <dbReference type="ARBA" id="ARBA00022679"/>
    </source>
</evidence>
<protein>
    <recommendedName>
        <fullName evidence="3">DNA polymerase delta catalytic subunit</fullName>
    </recommendedName>
</protein>
<dbReference type="GO" id="GO:0045004">
    <property type="term" value="P:DNA replication proofreading"/>
    <property type="evidence" value="ECO:0007669"/>
    <property type="project" value="TreeGrafter"/>
</dbReference>
<name>A0A9N9GW65_9GLOM</name>
<dbReference type="OrthoDB" id="2403218at2759"/>
<dbReference type="PANTHER" id="PTHR10322:SF23">
    <property type="entry name" value="DNA POLYMERASE DELTA CATALYTIC SUBUNIT"/>
    <property type="match status" value="1"/>
</dbReference>
<dbReference type="InterPro" id="IPR012337">
    <property type="entry name" value="RNaseH-like_sf"/>
</dbReference>
<keyword evidence="1" id="KW-0808">Transferase</keyword>
<dbReference type="GO" id="GO:0043625">
    <property type="term" value="C:delta DNA polymerase complex"/>
    <property type="evidence" value="ECO:0007669"/>
    <property type="project" value="TreeGrafter"/>
</dbReference>
<evidence type="ECO:0000313" key="6">
    <source>
        <dbReference type="EMBL" id="CAG8638843.1"/>
    </source>
</evidence>
<dbReference type="GO" id="GO:0006287">
    <property type="term" value="P:base-excision repair, gap-filling"/>
    <property type="evidence" value="ECO:0007669"/>
    <property type="project" value="TreeGrafter"/>
</dbReference>
<feature type="compositionally biased region" description="Acidic residues" evidence="4">
    <location>
        <begin position="974"/>
        <end position="1000"/>
    </location>
</feature>
<feature type="compositionally biased region" description="Polar residues" evidence="4">
    <location>
        <begin position="892"/>
        <end position="907"/>
    </location>
</feature>
<feature type="region of interest" description="Disordered" evidence="4">
    <location>
        <begin position="594"/>
        <end position="629"/>
    </location>
</feature>
<feature type="region of interest" description="Disordered" evidence="4">
    <location>
        <begin position="951"/>
        <end position="1000"/>
    </location>
</feature>
<organism evidence="6 7">
    <name type="scientific">Paraglomus brasilianum</name>
    <dbReference type="NCBI Taxonomy" id="144538"/>
    <lineage>
        <taxon>Eukaryota</taxon>
        <taxon>Fungi</taxon>
        <taxon>Fungi incertae sedis</taxon>
        <taxon>Mucoromycota</taxon>
        <taxon>Glomeromycotina</taxon>
        <taxon>Glomeromycetes</taxon>
        <taxon>Paraglomerales</taxon>
        <taxon>Paraglomeraceae</taxon>
        <taxon>Paraglomus</taxon>
    </lineage>
</organism>
<dbReference type="GO" id="GO:0003887">
    <property type="term" value="F:DNA-directed DNA polymerase activity"/>
    <property type="evidence" value="ECO:0007669"/>
    <property type="project" value="InterPro"/>
</dbReference>
<dbReference type="Proteomes" id="UP000789739">
    <property type="component" value="Unassembled WGS sequence"/>
</dbReference>
<dbReference type="AlphaFoldDB" id="A0A9N9GW65"/>
<evidence type="ECO:0000313" key="7">
    <source>
        <dbReference type="Proteomes" id="UP000789739"/>
    </source>
</evidence>